<feature type="transmembrane region" description="Helical" evidence="9">
    <location>
        <begin position="12"/>
        <end position="37"/>
    </location>
</feature>
<keyword evidence="6 9" id="KW-1133">Transmembrane helix</keyword>
<dbReference type="GO" id="GO:0005886">
    <property type="term" value="C:plasma membrane"/>
    <property type="evidence" value="ECO:0007669"/>
    <property type="project" value="UniProtKB-SubCell"/>
</dbReference>
<keyword evidence="2" id="KW-0813">Transport</keyword>
<protein>
    <submittedName>
        <fullName evidence="10">YeeE/YedE family protein</fullName>
    </submittedName>
</protein>
<keyword evidence="4" id="KW-0997">Cell inner membrane</keyword>
<gene>
    <name evidence="10" type="ORF">HU230_08765</name>
</gene>
<feature type="transmembrane region" description="Helical" evidence="9">
    <location>
        <begin position="76"/>
        <end position="97"/>
    </location>
</feature>
<keyword evidence="7 9" id="KW-0472">Membrane</keyword>
<proteinExistence type="inferred from homology"/>
<comment type="subcellular location">
    <subcellularLocation>
        <location evidence="1">Cell inner membrane</location>
        <topology evidence="1">Multi-pass membrane protein</topology>
    </subcellularLocation>
</comment>
<comment type="similarity">
    <text evidence="8">Belongs to the TsuA/YedE (TC 9.B.102) family.</text>
</comment>
<feature type="transmembrane region" description="Helical" evidence="9">
    <location>
        <begin position="49"/>
        <end position="70"/>
    </location>
</feature>
<dbReference type="RefSeq" id="WP_176529758.1">
    <property type="nucleotide sequence ID" value="NZ_CP088022.1"/>
</dbReference>
<dbReference type="EMBL" id="JABWSX010000001">
    <property type="protein sequence ID" value="NVL05807.1"/>
    <property type="molecule type" value="Genomic_DNA"/>
</dbReference>
<keyword evidence="3" id="KW-1003">Cell membrane</keyword>
<evidence type="ECO:0000256" key="3">
    <source>
        <dbReference type="ARBA" id="ARBA00022475"/>
    </source>
</evidence>
<dbReference type="PANTHER" id="PTHR30574:SF1">
    <property type="entry name" value="SULPHUR TRANSPORT DOMAIN-CONTAINING PROTEIN"/>
    <property type="match status" value="1"/>
</dbReference>
<evidence type="ECO:0000256" key="4">
    <source>
        <dbReference type="ARBA" id="ARBA00022519"/>
    </source>
</evidence>
<sequence length="141" mass="14062">MHDFTPLSGLAGGALIGLAAALLMLLTGRIAGVTGIVGGLLQPDTADRAWRIAFIAGLIAAPLIAALFGAPLPRPAMNASLVVIAIAGLLVGFGTRMGNGCTSGHGVCGFARLSSRSIVATFIFMTAAIITVAIVRHGIGG</sequence>
<dbReference type="AlphaFoldDB" id="A0A973WL74"/>
<keyword evidence="5 9" id="KW-0812">Transmembrane</keyword>
<dbReference type="PANTHER" id="PTHR30574">
    <property type="entry name" value="INNER MEMBRANE PROTEIN YEDE"/>
    <property type="match status" value="1"/>
</dbReference>
<evidence type="ECO:0000256" key="9">
    <source>
        <dbReference type="SAM" id="Phobius"/>
    </source>
</evidence>
<reference evidence="10" key="1">
    <citation type="submission" date="2020-06" db="EMBL/GenBank/DDBJ databases">
        <title>Whole Genome Sequence of Bradyrhizobium sp. Strain 66S1MB.</title>
        <authorList>
            <person name="Bromfield E."/>
            <person name="Cloutier S."/>
        </authorList>
    </citation>
    <scope>NUCLEOTIDE SEQUENCE</scope>
    <source>
        <strain evidence="10">66S1MB</strain>
    </source>
</reference>
<feature type="transmembrane region" description="Helical" evidence="9">
    <location>
        <begin position="118"/>
        <end position="139"/>
    </location>
</feature>
<evidence type="ECO:0000256" key="5">
    <source>
        <dbReference type="ARBA" id="ARBA00022692"/>
    </source>
</evidence>
<comment type="caution">
    <text evidence="10">The sequence shown here is derived from an EMBL/GenBank/DDBJ whole genome shotgun (WGS) entry which is preliminary data.</text>
</comment>
<organism evidence="10">
    <name type="scientific">Bradyrhizobium quebecense</name>
    <dbReference type="NCBI Taxonomy" id="2748629"/>
    <lineage>
        <taxon>Bacteria</taxon>
        <taxon>Pseudomonadati</taxon>
        <taxon>Pseudomonadota</taxon>
        <taxon>Alphaproteobacteria</taxon>
        <taxon>Hyphomicrobiales</taxon>
        <taxon>Nitrobacteraceae</taxon>
        <taxon>Bradyrhizobium</taxon>
    </lineage>
</organism>
<evidence type="ECO:0000256" key="1">
    <source>
        <dbReference type="ARBA" id="ARBA00004429"/>
    </source>
</evidence>
<evidence type="ECO:0000256" key="2">
    <source>
        <dbReference type="ARBA" id="ARBA00022448"/>
    </source>
</evidence>
<evidence type="ECO:0000256" key="8">
    <source>
        <dbReference type="ARBA" id="ARBA00035655"/>
    </source>
</evidence>
<evidence type="ECO:0000256" key="7">
    <source>
        <dbReference type="ARBA" id="ARBA00023136"/>
    </source>
</evidence>
<evidence type="ECO:0000256" key="6">
    <source>
        <dbReference type="ARBA" id="ARBA00022989"/>
    </source>
</evidence>
<evidence type="ECO:0000313" key="10">
    <source>
        <dbReference type="EMBL" id="NVL05807.1"/>
    </source>
</evidence>
<dbReference type="Pfam" id="PF04143">
    <property type="entry name" value="Sulf_transp"/>
    <property type="match status" value="1"/>
</dbReference>
<name>A0A973WL74_9BRAD</name>
<dbReference type="InterPro" id="IPR007272">
    <property type="entry name" value="Sulf_transp_TsuA/YedE"/>
</dbReference>
<accession>A0A973WL74</accession>